<dbReference type="Proteomes" id="UP001607303">
    <property type="component" value="Unassembled WGS sequence"/>
</dbReference>
<reference evidence="2 3" key="1">
    <citation type="journal article" date="2024" name="Ann. Entomol. Soc. Am.">
        <title>Genomic analyses of the southern and eastern yellowjacket wasps (Hymenoptera: Vespidae) reveal evolutionary signatures of social life.</title>
        <authorList>
            <person name="Catto M.A."/>
            <person name="Caine P.B."/>
            <person name="Orr S.E."/>
            <person name="Hunt B.G."/>
            <person name="Goodisman M.A.D."/>
        </authorList>
    </citation>
    <scope>NUCLEOTIDE SEQUENCE [LARGE SCALE GENOMIC DNA]</scope>
    <source>
        <strain evidence="2">232</strain>
        <tissue evidence="2">Head and thorax</tissue>
    </source>
</reference>
<comment type="caution">
    <text evidence="2">The sequence shown here is derived from an EMBL/GenBank/DDBJ whole genome shotgun (WGS) entry which is preliminary data.</text>
</comment>
<keyword evidence="1" id="KW-1133">Transmembrane helix</keyword>
<dbReference type="AlphaFoldDB" id="A0ABD2C0L8"/>
<name>A0ABD2C0L8_VESMC</name>
<sequence length="157" mass="17808">IGPFQSKKDRKGRLRRIKLENVERCTDRISLKRTFGLNLLSVLLLFVAAVMIVPRSPLIIFNNTTFLSATKRLRVQTDLPVYFFVVASADDIKVLRVETMPLFLGSSATRMCTIVLGNKTGWMVPRLHDRKIRDGNWKSASLGSLVSRMFSGYPYEG</sequence>
<organism evidence="2 3">
    <name type="scientific">Vespula maculifrons</name>
    <name type="common">Eastern yellow jacket</name>
    <name type="synonym">Wasp</name>
    <dbReference type="NCBI Taxonomy" id="7453"/>
    <lineage>
        <taxon>Eukaryota</taxon>
        <taxon>Metazoa</taxon>
        <taxon>Ecdysozoa</taxon>
        <taxon>Arthropoda</taxon>
        <taxon>Hexapoda</taxon>
        <taxon>Insecta</taxon>
        <taxon>Pterygota</taxon>
        <taxon>Neoptera</taxon>
        <taxon>Endopterygota</taxon>
        <taxon>Hymenoptera</taxon>
        <taxon>Apocrita</taxon>
        <taxon>Aculeata</taxon>
        <taxon>Vespoidea</taxon>
        <taxon>Vespidae</taxon>
        <taxon>Vespinae</taxon>
        <taxon>Vespula</taxon>
    </lineage>
</organism>
<keyword evidence="1" id="KW-0812">Transmembrane</keyword>
<dbReference type="EMBL" id="JAYRBN010000063">
    <property type="protein sequence ID" value="KAL2738579.1"/>
    <property type="molecule type" value="Genomic_DNA"/>
</dbReference>
<evidence type="ECO:0000256" key="1">
    <source>
        <dbReference type="SAM" id="Phobius"/>
    </source>
</evidence>
<keyword evidence="3" id="KW-1185">Reference proteome</keyword>
<accession>A0ABD2C0L8</accession>
<gene>
    <name evidence="2" type="ORF">V1477_011938</name>
</gene>
<evidence type="ECO:0000313" key="3">
    <source>
        <dbReference type="Proteomes" id="UP001607303"/>
    </source>
</evidence>
<proteinExistence type="predicted"/>
<evidence type="ECO:0000313" key="2">
    <source>
        <dbReference type="EMBL" id="KAL2738579.1"/>
    </source>
</evidence>
<feature type="transmembrane region" description="Helical" evidence="1">
    <location>
        <begin position="34"/>
        <end position="53"/>
    </location>
</feature>
<keyword evidence="1" id="KW-0472">Membrane</keyword>
<feature type="non-terminal residue" evidence="2">
    <location>
        <position position="1"/>
    </location>
</feature>
<protein>
    <submittedName>
        <fullName evidence="2">Uncharacterized protein</fullName>
    </submittedName>
</protein>